<gene>
    <name evidence="4" type="ORF">C0029_10320</name>
</gene>
<evidence type="ECO:0000313" key="4">
    <source>
        <dbReference type="EMBL" id="PLW86768.1"/>
    </source>
</evidence>
<evidence type="ECO:0000259" key="3">
    <source>
        <dbReference type="PROSITE" id="PS50234"/>
    </source>
</evidence>
<keyword evidence="2" id="KW-1133">Transmembrane helix</keyword>
<keyword evidence="5" id="KW-1185">Reference proteome</keyword>
<dbReference type="SUPFAM" id="SSF53300">
    <property type="entry name" value="vWA-like"/>
    <property type="match status" value="1"/>
</dbReference>
<dbReference type="Gene3D" id="3.40.50.410">
    <property type="entry name" value="von Willebrand factor, type A domain"/>
    <property type="match status" value="1"/>
</dbReference>
<dbReference type="InterPro" id="IPR051266">
    <property type="entry name" value="CLCR"/>
</dbReference>
<dbReference type="AlphaFoldDB" id="A0AAP8MF92"/>
<evidence type="ECO:0000313" key="5">
    <source>
        <dbReference type="Proteomes" id="UP000235162"/>
    </source>
</evidence>
<dbReference type="PANTHER" id="PTHR10579">
    <property type="entry name" value="CALCIUM-ACTIVATED CHLORIDE CHANNEL REGULATOR"/>
    <property type="match status" value="1"/>
</dbReference>
<accession>A0AAP8MF92</accession>
<comment type="caution">
    <text evidence="4">The sequence shown here is derived from an EMBL/GenBank/DDBJ whole genome shotgun (WGS) entry which is preliminary data.</text>
</comment>
<keyword evidence="2" id="KW-0472">Membrane</keyword>
<dbReference type="SMART" id="SM00327">
    <property type="entry name" value="VWA"/>
    <property type="match status" value="1"/>
</dbReference>
<proteinExistence type="predicted"/>
<reference evidence="4 5" key="1">
    <citation type="submission" date="2018-01" db="EMBL/GenBank/DDBJ databases">
        <title>The draft genome sequence of Halioglobus japonicus S1-36.</title>
        <authorList>
            <person name="Du Z.-J."/>
            <person name="Shi M.-J."/>
        </authorList>
    </citation>
    <scope>NUCLEOTIDE SEQUENCE [LARGE SCALE GENOMIC DNA]</scope>
    <source>
        <strain evidence="4 5">S1-36</strain>
    </source>
</reference>
<feature type="region of interest" description="Disordered" evidence="1">
    <location>
        <begin position="521"/>
        <end position="542"/>
    </location>
</feature>
<protein>
    <submittedName>
        <fullName evidence="4">VWA domain-containing protein</fullName>
    </submittedName>
</protein>
<sequence length="542" mass="58815">MPSSPYRLPVRLPWARRCCCACWWSARVDRRIPMSRAQQIRSPIPLSRSLLFGLFAALCVLLTPAHADTPGAGLKPDLRLLIDISGSMKTSDPDNLRGPAMEMLIRLLPDGARAGVWVFGEDVKVLVPHGTVNAQWRAAAHSVLDLIDNSGQRTNIPAALDAATYDYDRLDPGYRTSIVLLTDGKVDVGESPMLNAGAARAILNERAPELGATGIPVHTIALSDEADWKFLRSLAQSTSGIAEQAVTADALSGIFLQSLELVAPVARVPVAGQQFTIDASVEELTALVFFSAGNHSVALRSPSGRVFAPEREDADWFVSDQFALVTISAPEPGDWQLVAPGAERVRVTVIADLQLEVDPLPASIEAGRQAEMGLRITEQGRAITDPDVLAAFRLSVDVRAPDGSTETIAVSERYPAPADGEYRVMAPTFAQAGRYEFMVRLEAQTLRRELPMHVEVMPLPEQATLVTRGDELPDDEYTASLAAVGVAVLTIALLIWLILRRRKQRKLEVWQRRAMQSENGATGQFALSGVSAAKESPDEPLD</sequence>
<organism evidence="4 5">
    <name type="scientific">Halioglobus japonicus</name>
    <dbReference type="NCBI Taxonomy" id="930805"/>
    <lineage>
        <taxon>Bacteria</taxon>
        <taxon>Pseudomonadati</taxon>
        <taxon>Pseudomonadota</taxon>
        <taxon>Gammaproteobacteria</taxon>
        <taxon>Cellvibrionales</taxon>
        <taxon>Halieaceae</taxon>
        <taxon>Halioglobus</taxon>
    </lineage>
</organism>
<dbReference type="PROSITE" id="PS50234">
    <property type="entry name" value="VWFA"/>
    <property type="match status" value="1"/>
</dbReference>
<evidence type="ECO:0000256" key="2">
    <source>
        <dbReference type="SAM" id="Phobius"/>
    </source>
</evidence>
<dbReference type="PANTHER" id="PTHR10579:SF43">
    <property type="entry name" value="ZINC FINGER (C3HC4-TYPE RING FINGER) FAMILY PROTEIN"/>
    <property type="match status" value="1"/>
</dbReference>
<dbReference type="CDD" id="cd00198">
    <property type="entry name" value="vWFA"/>
    <property type="match status" value="1"/>
</dbReference>
<evidence type="ECO:0000256" key="1">
    <source>
        <dbReference type="SAM" id="MobiDB-lite"/>
    </source>
</evidence>
<dbReference type="Pfam" id="PF00092">
    <property type="entry name" value="VWA"/>
    <property type="match status" value="1"/>
</dbReference>
<keyword evidence="2" id="KW-0812">Transmembrane</keyword>
<dbReference type="InterPro" id="IPR036465">
    <property type="entry name" value="vWFA_dom_sf"/>
</dbReference>
<feature type="domain" description="VWFA" evidence="3">
    <location>
        <begin position="77"/>
        <end position="265"/>
    </location>
</feature>
<dbReference type="EMBL" id="PKUR01000002">
    <property type="protein sequence ID" value="PLW86768.1"/>
    <property type="molecule type" value="Genomic_DNA"/>
</dbReference>
<dbReference type="Proteomes" id="UP000235162">
    <property type="component" value="Unassembled WGS sequence"/>
</dbReference>
<feature type="transmembrane region" description="Helical" evidence="2">
    <location>
        <begin position="477"/>
        <end position="499"/>
    </location>
</feature>
<name>A0AAP8MF92_9GAMM</name>
<dbReference type="InterPro" id="IPR002035">
    <property type="entry name" value="VWF_A"/>
</dbReference>